<evidence type="ECO:0000313" key="6">
    <source>
        <dbReference type="Proteomes" id="UP000184310"/>
    </source>
</evidence>
<dbReference type="STRING" id="1121302.SAMN02745163_00356"/>
<dbReference type="Gene3D" id="3.40.50.2300">
    <property type="match status" value="2"/>
</dbReference>
<dbReference type="GO" id="GO:0000976">
    <property type="term" value="F:transcription cis-regulatory region binding"/>
    <property type="evidence" value="ECO:0007669"/>
    <property type="project" value="TreeGrafter"/>
</dbReference>
<evidence type="ECO:0000259" key="4">
    <source>
        <dbReference type="PROSITE" id="PS50932"/>
    </source>
</evidence>
<dbReference type="RefSeq" id="WP_072984672.1">
    <property type="nucleotide sequence ID" value="NZ_FQZB01000003.1"/>
</dbReference>
<dbReference type="PROSITE" id="PS50932">
    <property type="entry name" value="HTH_LACI_2"/>
    <property type="match status" value="1"/>
</dbReference>
<evidence type="ECO:0000256" key="2">
    <source>
        <dbReference type="ARBA" id="ARBA00023125"/>
    </source>
</evidence>
<dbReference type="PANTHER" id="PTHR30146">
    <property type="entry name" value="LACI-RELATED TRANSCRIPTIONAL REPRESSOR"/>
    <property type="match status" value="1"/>
</dbReference>
<dbReference type="SUPFAM" id="SSF53822">
    <property type="entry name" value="Periplasmic binding protein-like I"/>
    <property type="match status" value="1"/>
</dbReference>
<dbReference type="SMART" id="SM00354">
    <property type="entry name" value="HTH_LACI"/>
    <property type="match status" value="1"/>
</dbReference>
<dbReference type="EMBL" id="FQZB01000003">
    <property type="protein sequence ID" value="SHI47945.1"/>
    <property type="molecule type" value="Genomic_DNA"/>
</dbReference>
<gene>
    <name evidence="5" type="ORF">SAMN02745163_00356</name>
</gene>
<name>A0A1M6BGW0_9CLOT</name>
<dbReference type="InterPro" id="IPR028082">
    <property type="entry name" value="Peripla_BP_I"/>
</dbReference>
<evidence type="ECO:0000256" key="1">
    <source>
        <dbReference type="ARBA" id="ARBA00023015"/>
    </source>
</evidence>
<dbReference type="Pfam" id="PF13377">
    <property type="entry name" value="Peripla_BP_3"/>
    <property type="match status" value="1"/>
</dbReference>
<accession>A0A1M6BGW0</accession>
<dbReference type="GO" id="GO:0003700">
    <property type="term" value="F:DNA-binding transcription factor activity"/>
    <property type="evidence" value="ECO:0007669"/>
    <property type="project" value="TreeGrafter"/>
</dbReference>
<dbReference type="Pfam" id="PF00356">
    <property type="entry name" value="LacI"/>
    <property type="match status" value="1"/>
</dbReference>
<protein>
    <submittedName>
        <fullName evidence="5">Transcriptional regulator, LacI family</fullName>
    </submittedName>
</protein>
<keyword evidence="1" id="KW-0805">Transcription regulation</keyword>
<dbReference type="InterPro" id="IPR000843">
    <property type="entry name" value="HTH_LacI"/>
</dbReference>
<feature type="domain" description="HTH lacI-type" evidence="4">
    <location>
        <begin position="3"/>
        <end position="57"/>
    </location>
</feature>
<dbReference type="Proteomes" id="UP000184310">
    <property type="component" value="Unassembled WGS sequence"/>
</dbReference>
<dbReference type="InterPro" id="IPR010982">
    <property type="entry name" value="Lambda_DNA-bd_dom_sf"/>
</dbReference>
<dbReference type="AlphaFoldDB" id="A0A1M6BGW0"/>
<dbReference type="CDD" id="cd01392">
    <property type="entry name" value="HTH_LacI"/>
    <property type="match status" value="1"/>
</dbReference>
<reference evidence="5 6" key="1">
    <citation type="submission" date="2016-11" db="EMBL/GenBank/DDBJ databases">
        <authorList>
            <person name="Jaros S."/>
            <person name="Januszkiewicz K."/>
            <person name="Wedrychowicz H."/>
        </authorList>
    </citation>
    <scope>NUCLEOTIDE SEQUENCE [LARGE SCALE GENOMIC DNA]</scope>
    <source>
        <strain evidence="5 6">DSM 21758</strain>
    </source>
</reference>
<proteinExistence type="predicted"/>
<dbReference type="Gene3D" id="1.10.260.40">
    <property type="entry name" value="lambda repressor-like DNA-binding domains"/>
    <property type="match status" value="1"/>
</dbReference>
<dbReference type="PANTHER" id="PTHR30146:SF109">
    <property type="entry name" value="HTH-TYPE TRANSCRIPTIONAL REGULATOR GALS"/>
    <property type="match status" value="1"/>
</dbReference>
<dbReference type="OrthoDB" id="9788209at2"/>
<evidence type="ECO:0000313" key="5">
    <source>
        <dbReference type="EMBL" id="SHI47945.1"/>
    </source>
</evidence>
<dbReference type="CDD" id="cd06294">
    <property type="entry name" value="PBP1_MalR-like"/>
    <property type="match status" value="1"/>
</dbReference>
<dbReference type="SUPFAM" id="SSF47413">
    <property type="entry name" value="lambda repressor-like DNA-binding domains"/>
    <property type="match status" value="1"/>
</dbReference>
<keyword evidence="2" id="KW-0238">DNA-binding</keyword>
<sequence length="334" mass="37740">MSVTIKDVAREANVAPSTVSRVLAGNPRISEATKIRVMEVVEKLNYHPNVIARSLVNNTTRTLGLILPTGEDNLFKNPFFIQVMTGISVYAQKRGYSIMYAFSKDEDEELNFIIRYINSKQVDGIILLTSRTNDKCIKYLKSEDFKFVVIGRPDEQEDILWVDNDNVKAMEGVVEDLIVKGNKSIAFIGAGKELNVSIDRLLGYKNALKKHNIVYDKKLVMQMNDFNEEEGAIACNKILKYKIPDAIVTTDDLLAFGANKSIKNNNIKEHIDILGFNNTPLAEYQIPSLSSVDINAKKLGYYAAKILIDNLENKHNDETNYIIETNLVRRDSIR</sequence>
<organism evidence="5 6">
    <name type="scientific">Clostridium cavendishii DSM 21758</name>
    <dbReference type="NCBI Taxonomy" id="1121302"/>
    <lineage>
        <taxon>Bacteria</taxon>
        <taxon>Bacillati</taxon>
        <taxon>Bacillota</taxon>
        <taxon>Clostridia</taxon>
        <taxon>Eubacteriales</taxon>
        <taxon>Clostridiaceae</taxon>
        <taxon>Clostridium</taxon>
    </lineage>
</organism>
<evidence type="ECO:0000256" key="3">
    <source>
        <dbReference type="ARBA" id="ARBA00023163"/>
    </source>
</evidence>
<dbReference type="InterPro" id="IPR046335">
    <property type="entry name" value="LacI/GalR-like_sensor"/>
</dbReference>
<keyword evidence="6" id="KW-1185">Reference proteome</keyword>
<keyword evidence="3" id="KW-0804">Transcription</keyword>